<evidence type="ECO:0000313" key="2">
    <source>
        <dbReference type="Proteomes" id="UP000001072"/>
    </source>
</evidence>
<dbReference type="EMBL" id="GL883132">
    <property type="protein sequence ID" value="EGG02192.1"/>
    <property type="molecule type" value="Genomic_DNA"/>
</dbReference>
<organism evidence="2">
    <name type="scientific">Melampsora larici-populina (strain 98AG31 / pathotype 3-4-7)</name>
    <name type="common">Poplar leaf rust fungus</name>
    <dbReference type="NCBI Taxonomy" id="747676"/>
    <lineage>
        <taxon>Eukaryota</taxon>
        <taxon>Fungi</taxon>
        <taxon>Dikarya</taxon>
        <taxon>Basidiomycota</taxon>
        <taxon>Pucciniomycotina</taxon>
        <taxon>Pucciniomycetes</taxon>
        <taxon>Pucciniales</taxon>
        <taxon>Melampsoraceae</taxon>
        <taxon>Melampsora</taxon>
    </lineage>
</organism>
<accession>F4RZA9</accession>
<gene>
    <name evidence="1" type="ORF">MELLADRAFT_110297</name>
</gene>
<dbReference type="AlphaFoldDB" id="F4RZA9"/>
<protein>
    <submittedName>
        <fullName evidence="1">Uncharacterized protein</fullName>
    </submittedName>
</protein>
<name>F4RZA9_MELLP</name>
<dbReference type="KEGG" id="mlr:MELLADRAFT_110297"/>
<dbReference type="HOGENOM" id="CLU_1299965_0_0_1"/>
<dbReference type="VEuPathDB" id="FungiDB:MELLADRAFT_110297"/>
<dbReference type="GeneID" id="18924032"/>
<proteinExistence type="predicted"/>
<dbReference type="Proteomes" id="UP000001072">
    <property type="component" value="Unassembled WGS sequence"/>
</dbReference>
<reference evidence="2" key="1">
    <citation type="journal article" date="2011" name="Proc. Natl. Acad. Sci. U.S.A.">
        <title>Obligate biotrophy features unraveled by the genomic analysis of rust fungi.</title>
        <authorList>
            <person name="Duplessis S."/>
            <person name="Cuomo C.A."/>
            <person name="Lin Y.-C."/>
            <person name="Aerts A."/>
            <person name="Tisserant E."/>
            <person name="Veneault-Fourrey C."/>
            <person name="Joly D.L."/>
            <person name="Hacquard S."/>
            <person name="Amselem J."/>
            <person name="Cantarel B.L."/>
            <person name="Chiu R."/>
            <person name="Coutinho P.M."/>
            <person name="Feau N."/>
            <person name="Field M."/>
            <person name="Frey P."/>
            <person name="Gelhaye E."/>
            <person name="Goldberg J."/>
            <person name="Grabherr M.G."/>
            <person name="Kodira C.D."/>
            <person name="Kohler A."/>
            <person name="Kuees U."/>
            <person name="Lindquist E.A."/>
            <person name="Lucas S.M."/>
            <person name="Mago R."/>
            <person name="Mauceli E."/>
            <person name="Morin E."/>
            <person name="Murat C."/>
            <person name="Pangilinan J.L."/>
            <person name="Park R."/>
            <person name="Pearson M."/>
            <person name="Quesneville H."/>
            <person name="Rouhier N."/>
            <person name="Sakthikumar S."/>
            <person name="Salamov A.A."/>
            <person name="Schmutz J."/>
            <person name="Selles B."/>
            <person name="Shapiro H."/>
            <person name="Tanguay P."/>
            <person name="Tuskan G.A."/>
            <person name="Henrissat B."/>
            <person name="Van de Peer Y."/>
            <person name="Rouze P."/>
            <person name="Ellis J.G."/>
            <person name="Dodds P.N."/>
            <person name="Schein J.E."/>
            <person name="Zhong S."/>
            <person name="Hamelin R.C."/>
            <person name="Grigoriev I.V."/>
            <person name="Szabo L.J."/>
            <person name="Martin F."/>
        </authorList>
    </citation>
    <scope>NUCLEOTIDE SEQUENCE [LARGE SCALE GENOMIC DNA]</scope>
    <source>
        <strain evidence="2">98AG31 / pathotype 3-4-7</strain>
    </source>
</reference>
<dbReference type="RefSeq" id="XP_007414449.1">
    <property type="nucleotide sequence ID" value="XM_007414387.1"/>
</dbReference>
<sequence>MAYSHLDKQSRVLKEILEDGSIMEGAHIPPIMRIANILDLSSDTVSWEKLSKEEILEKIFQLIETMNGVVLLPAGHKSQVFDHAWNREYTMYRLSQKKDRLSELFSVRIKNLASLSDKHDLKIPFEWLNMLPDTEVEASLGEALICLHVNLHFDLLKELKVILRSQPRRASTNSRIIGTWTDNLPEHLLIKTPEFKRFFALRDQKVKGLGPV</sequence>
<dbReference type="InParanoid" id="F4RZA9"/>
<evidence type="ECO:0000313" key="1">
    <source>
        <dbReference type="EMBL" id="EGG02192.1"/>
    </source>
</evidence>
<keyword evidence="2" id="KW-1185">Reference proteome</keyword>